<evidence type="ECO:0000256" key="3">
    <source>
        <dbReference type="ARBA" id="ARBA00023163"/>
    </source>
</evidence>
<keyword evidence="3" id="KW-0804">Transcription</keyword>
<dbReference type="Pfam" id="PF00196">
    <property type="entry name" value="GerE"/>
    <property type="match status" value="1"/>
</dbReference>
<comment type="caution">
    <text evidence="5">The sequence shown here is derived from an EMBL/GenBank/DDBJ whole genome shotgun (WGS) entry which is preliminary data.</text>
</comment>
<dbReference type="PANTHER" id="PTHR44688:SF16">
    <property type="entry name" value="DNA-BINDING TRANSCRIPTIONAL ACTIVATOR DEVR_DOSR"/>
    <property type="match status" value="1"/>
</dbReference>
<protein>
    <submittedName>
        <fullName evidence="5">Helix-turn-helix transcriptional regulator</fullName>
    </submittedName>
</protein>
<name>A0ABV8NWV9_9BURK</name>
<accession>A0ABV8NWV9</accession>
<dbReference type="EMBL" id="JBHSBV010000002">
    <property type="protein sequence ID" value="MFC4200371.1"/>
    <property type="molecule type" value="Genomic_DNA"/>
</dbReference>
<organism evidence="5 6">
    <name type="scientific">Candidimonas humi</name>
    <dbReference type="NCBI Taxonomy" id="683355"/>
    <lineage>
        <taxon>Bacteria</taxon>
        <taxon>Pseudomonadati</taxon>
        <taxon>Pseudomonadota</taxon>
        <taxon>Betaproteobacteria</taxon>
        <taxon>Burkholderiales</taxon>
        <taxon>Alcaligenaceae</taxon>
        <taxon>Candidimonas</taxon>
    </lineage>
</organism>
<dbReference type="PANTHER" id="PTHR44688">
    <property type="entry name" value="DNA-BINDING TRANSCRIPTIONAL ACTIVATOR DEVR_DOSR"/>
    <property type="match status" value="1"/>
</dbReference>
<dbReference type="SMART" id="SM00421">
    <property type="entry name" value="HTH_LUXR"/>
    <property type="match status" value="1"/>
</dbReference>
<evidence type="ECO:0000259" key="4">
    <source>
        <dbReference type="PROSITE" id="PS00622"/>
    </source>
</evidence>
<proteinExistence type="predicted"/>
<keyword evidence="6" id="KW-1185">Reference proteome</keyword>
<dbReference type="PROSITE" id="PS00622">
    <property type="entry name" value="HTH_LUXR_1"/>
    <property type="match status" value="1"/>
</dbReference>
<keyword evidence="1" id="KW-0805">Transcription regulation</keyword>
<keyword evidence="2" id="KW-0238">DNA-binding</keyword>
<dbReference type="Proteomes" id="UP001595848">
    <property type="component" value="Unassembled WGS sequence"/>
</dbReference>
<reference evidence="6" key="1">
    <citation type="journal article" date="2019" name="Int. J. Syst. Evol. Microbiol.">
        <title>The Global Catalogue of Microorganisms (GCM) 10K type strain sequencing project: providing services to taxonomists for standard genome sequencing and annotation.</title>
        <authorList>
            <consortium name="The Broad Institute Genomics Platform"/>
            <consortium name="The Broad Institute Genome Sequencing Center for Infectious Disease"/>
            <person name="Wu L."/>
            <person name="Ma J."/>
        </authorList>
    </citation>
    <scope>NUCLEOTIDE SEQUENCE [LARGE SCALE GENOMIC DNA]</scope>
    <source>
        <strain evidence="6">LMG 24813</strain>
    </source>
</reference>
<dbReference type="InterPro" id="IPR000792">
    <property type="entry name" value="Tscrpt_reg_LuxR_C"/>
</dbReference>
<evidence type="ECO:0000256" key="1">
    <source>
        <dbReference type="ARBA" id="ARBA00023015"/>
    </source>
</evidence>
<evidence type="ECO:0000313" key="5">
    <source>
        <dbReference type="EMBL" id="MFC4200371.1"/>
    </source>
</evidence>
<gene>
    <name evidence="5" type="ORF">ACFOY1_05330</name>
</gene>
<sequence>MIDAVGSRQFNGRLLGFLHGLCGAEHCVAFRMGDGLLSHVASASLDGSEYAHEKVRVYIGDQYWRRDPAVKQALDAIGRDEHCIVRMDFDHFVDAGLKAVIWPEIRGRVLISGSRQDTGVALSVLRGGHAMVFSDTEVGLLDQISGVLLSVVAKHLQSAESYFDVQGAIRNLPGIERLFMQQTHLTQREAQTCARVVHGMYSAGIALDLGVGEESVKTYRKRAYEKLGVSSEKELLVRYLSWCSTNH</sequence>
<dbReference type="RefSeq" id="WP_217964370.1">
    <property type="nucleotide sequence ID" value="NZ_JAHTBN010000003.1"/>
</dbReference>
<feature type="domain" description="HTH luxR-type" evidence="4">
    <location>
        <begin position="199"/>
        <end position="226"/>
    </location>
</feature>
<evidence type="ECO:0000313" key="6">
    <source>
        <dbReference type="Proteomes" id="UP001595848"/>
    </source>
</evidence>
<evidence type="ECO:0000256" key="2">
    <source>
        <dbReference type="ARBA" id="ARBA00023125"/>
    </source>
</evidence>